<organism evidence="1 2">
    <name type="scientific">Lecanicillium saksenae</name>
    <dbReference type="NCBI Taxonomy" id="468837"/>
    <lineage>
        <taxon>Eukaryota</taxon>
        <taxon>Fungi</taxon>
        <taxon>Dikarya</taxon>
        <taxon>Ascomycota</taxon>
        <taxon>Pezizomycotina</taxon>
        <taxon>Sordariomycetes</taxon>
        <taxon>Hypocreomycetidae</taxon>
        <taxon>Hypocreales</taxon>
        <taxon>Cordycipitaceae</taxon>
        <taxon>Lecanicillium</taxon>
    </lineage>
</organism>
<name>A0ACC1R7K0_9HYPO</name>
<dbReference type="Proteomes" id="UP001148737">
    <property type="component" value="Unassembled WGS sequence"/>
</dbReference>
<dbReference type="EMBL" id="JANAKD010000009">
    <property type="protein sequence ID" value="KAJ3499454.1"/>
    <property type="molecule type" value="Genomic_DNA"/>
</dbReference>
<accession>A0ACC1R7K0</accession>
<gene>
    <name evidence="1" type="ORF">NLG97_g298</name>
</gene>
<proteinExistence type="predicted"/>
<comment type="caution">
    <text evidence="1">The sequence shown here is derived from an EMBL/GenBank/DDBJ whole genome shotgun (WGS) entry which is preliminary data.</text>
</comment>
<evidence type="ECO:0000313" key="2">
    <source>
        <dbReference type="Proteomes" id="UP001148737"/>
    </source>
</evidence>
<sequence length="312" mass="35479">MLPKLSVWISILSVLCLNVFAGGVPGGLERVHLWEAYDLAWDWKGKDQAYLFPNFQDHKKIGTRAKYPAADPSGRFTFQEFMHNMDNKECTIEPPDESKGRSALTVAKELDAAGFNKDINGKGFNRGLESKAKKEKKSYYFVLHEMVASMVEDMLKDDKFMAKEGVKDRIAGLKKIPPIIESIRVDDFQNWLKGDLTRSPDATKKVNGKDVPNPGFGLKDDEVVTHSVTNPHDGETYQRVDIDETVKKMKANPDYGKKKVADFENYAKQYGDNKWKFNDPKVTFVDAAISHFQTLTFWGRIKERFNKCVLPA</sequence>
<keyword evidence="2" id="KW-1185">Reference proteome</keyword>
<reference evidence="1" key="1">
    <citation type="submission" date="2022-07" db="EMBL/GenBank/DDBJ databases">
        <title>Genome Sequence of Lecanicillium saksenae.</title>
        <authorList>
            <person name="Buettner E."/>
        </authorList>
    </citation>
    <scope>NUCLEOTIDE SEQUENCE</scope>
    <source>
        <strain evidence="1">VT-O1</strain>
    </source>
</reference>
<protein>
    <submittedName>
        <fullName evidence="1">Uncharacterized protein</fullName>
    </submittedName>
</protein>
<evidence type="ECO:0000313" key="1">
    <source>
        <dbReference type="EMBL" id="KAJ3499454.1"/>
    </source>
</evidence>